<dbReference type="AlphaFoldDB" id="M3BD60"/>
<name>M3BD60_PSEFD</name>
<sequence>MEEMKNPCDLTLIDGEFFFSRLDTSTEPAEFQIPTIHADISSSLAVCHANDNFFFGYLICGSRHDPPGPRLADRIISSMILSVQNDDFAVTILDVAGIPARQIVPKGAPKSDAGGLGSARRSLMFDASRCYHYGARDDRYKLMNWYIILQIA</sequence>
<dbReference type="RefSeq" id="XP_007924135.1">
    <property type="nucleotide sequence ID" value="XM_007925944.1"/>
</dbReference>
<dbReference type="KEGG" id="pfj:MYCFIDRAFT_172756"/>
<evidence type="ECO:0000313" key="2">
    <source>
        <dbReference type="Proteomes" id="UP000016932"/>
    </source>
</evidence>
<accession>M3BD60</accession>
<reference evidence="1 2" key="1">
    <citation type="journal article" date="2012" name="PLoS Pathog.">
        <title>Diverse lifestyles and strategies of plant pathogenesis encoded in the genomes of eighteen Dothideomycetes fungi.</title>
        <authorList>
            <person name="Ohm R.A."/>
            <person name="Feau N."/>
            <person name="Henrissat B."/>
            <person name="Schoch C.L."/>
            <person name="Horwitz B.A."/>
            <person name="Barry K.W."/>
            <person name="Condon B.J."/>
            <person name="Copeland A.C."/>
            <person name="Dhillon B."/>
            <person name="Glaser F."/>
            <person name="Hesse C.N."/>
            <person name="Kosti I."/>
            <person name="LaButti K."/>
            <person name="Lindquist E.A."/>
            <person name="Lucas S."/>
            <person name="Salamov A.A."/>
            <person name="Bradshaw R.E."/>
            <person name="Ciuffetti L."/>
            <person name="Hamelin R.C."/>
            <person name="Kema G.H.J."/>
            <person name="Lawrence C."/>
            <person name="Scott J.A."/>
            <person name="Spatafora J.W."/>
            <person name="Turgeon B.G."/>
            <person name="de Wit P.J.G.M."/>
            <person name="Zhong S."/>
            <person name="Goodwin S.B."/>
            <person name="Grigoriev I.V."/>
        </authorList>
    </citation>
    <scope>NUCLEOTIDE SEQUENCE [LARGE SCALE GENOMIC DNA]</scope>
    <source>
        <strain evidence="1 2">CIRAD86</strain>
    </source>
</reference>
<gene>
    <name evidence="1" type="ORF">MYCFIDRAFT_172756</name>
</gene>
<organism evidence="1 2">
    <name type="scientific">Pseudocercospora fijiensis (strain CIRAD86)</name>
    <name type="common">Black leaf streak disease fungus</name>
    <name type="synonym">Mycosphaerella fijiensis</name>
    <dbReference type="NCBI Taxonomy" id="383855"/>
    <lineage>
        <taxon>Eukaryota</taxon>
        <taxon>Fungi</taxon>
        <taxon>Dikarya</taxon>
        <taxon>Ascomycota</taxon>
        <taxon>Pezizomycotina</taxon>
        <taxon>Dothideomycetes</taxon>
        <taxon>Dothideomycetidae</taxon>
        <taxon>Mycosphaerellales</taxon>
        <taxon>Mycosphaerellaceae</taxon>
        <taxon>Pseudocercospora</taxon>
    </lineage>
</organism>
<proteinExistence type="predicted"/>
<keyword evidence="2" id="KW-1185">Reference proteome</keyword>
<dbReference type="HOGENOM" id="CLU_1723181_0_0_1"/>
<dbReference type="VEuPathDB" id="FungiDB:MYCFIDRAFT_172756"/>
<dbReference type="Proteomes" id="UP000016932">
    <property type="component" value="Unassembled WGS sequence"/>
</dbReference>
<dbReference type="GeneID" id="19332854"/>
<dbReference type="EMBL" id="KB446556">
    <property type="protein sequence ID" value="EME87088.1"/>
    <property type="molecule type" value="Genomic_DNA"/>
</dbReference>
<protein>
    <submittedName>
        <fullName evidence="1">Uncharacterized protein</fullName>
    </submittedName>
</protein>
<evidence type="ECO:0000313" key="1">
    <source>
        <dbReference type="EMBL" id="EME87088.1"/>
    </source>
</evidence>